<organism evidence="7 8">
    <name type="scientific">Saccharopolyspora erythraea</name>
    <name type="common">Streptomyces erythraeus</name>
    <dbReference type="NCBI Taxonomy" id="1836"/>
    <lineage>
        <taxon>Bacteria</taxon>
        <taxon>Bacillati</taxon>
        <taxon>Actinomycetota</taxon>
        <taxon>Actinomycetes</taxon>
        <taxon>Pseudonocardiales</taxon>
        <taxon>Pseudonocardiaceae</taxon>
        <taxon>Saccharopolyspora</taxon>
    </lineage>
</organism>
<dbReference type="EMBL" id="BAAAGS010000011">
    <property type="protein sequence ID" value="GAA0522265.1"/>
    <property type="molecule type" value="Genomic_DNA"/>
</dbReference>
<evidence type="ECO:0000259" key="5">
    <source>
        <dbReference type="Pfam" id="PF00501"/>
    </source>
</evidence>
<name>A0ABN1CMV8_SACER</name>
<evidence type="ECO:0000256" key="1">
    <source>
        <dbReference type="ARBA" id="ARBA00006432"/>
    </source>
</evidence>
<keyword evidence="2" id="KW-0436">Ligase</keyword>
<dbReference type="Proteomes" id="UP001500729">
    <property type="component" value="Unassembled WGS sequence"/>
</dbReference>
<dbReference type="InterPro" id="IPR025110">
    <property type="entry name" value="AMP-bd_C"/>
</dbReference>
<comment type="similarity">
    <text evidence="1">Belongs to the ATP-dependent AMP-binding enzyme family.</text>
</comment>
<keyword evidence="3" id="KW-0276">Fatty acid metabolism</keyword>
<gene>
    <name evidence="7" type="ORF">GCM10009533_21780</name>
</gene>
<evidence type="ECO:0000313" key="8">
    <source>
        <dbReference type="Proteomes" id="UP001500729"/>
    </source>
</evidence>
<keyword evidence="8" id="KW-1185">Reference proteome</keyword>
<sequence>MIRPPVAVPDRGRKGLDMFFDLTIRDFLDRAELVYPDRVAVVDEPDQPAPSWGSLTYRDMARLARAQAAGLDALGVPVGGRVAIVSHNAARLLVSFFGVSGWGRILVPVNFRLAPAEVRYIVEHSGADVLLVDPDLRHLLDTATAKHTFVLGEDDDAVFGSTAEPARWDGDEAATATLNYTSGTTARPKGVQLTHRNLWINATVFGLHTTLNDDDVLLHTLPMFHCNGWGMPYALTGLGGRHVVLRKVDGAEILRRIRDHGVTILCAAPAVVTAALDAAKDWEGEIPGRDRVRIVVAGAPPPTRTIQRVREELGWEFIQIYGLTETAPLLTVNRMRSEWAELDGTEQARLLGRAGAPAIGVRIAVDDGGEVLAQSNHNLDGYWENPQETARVQEGGWFHTGDGGTVHDGYLTIADRKKDVIITGGENVSSIEVEDALTSHPAVREVAVIGIPDEKWGELVTALVVTEDDTTTAEDLIGHCREHLAGYKCPKRVDFIDELPRTATGKIQKFKLREPFWRGQERQIH</sequence>
<dbReference type="InterPro" id="IPR042099">
    <property type="entry name" value="ANL_N_sf"/>
</dbReference>
<dbReference type="InterPro" id="IPR045851">
    <property type="entry name" value="AMP-bd_C_sf"/>
</dbReference>
<reference evidence="7 8" key="1">
    <citation type="journal article" date="2019" name="Int. J. Syst. Evol. Microbiol.">
        <title>The Global Catalogue of Microorganisms (GCM) 10K type strain sequencing project: providing services to taxonomists for standard genome sequencing and annotation.</title>
        <authorList>
            <consortium name="The Broad Institute Genomics Platform"/>
            <consortium name="The Broad Institute Genome Sequencing Center for Infectious Disease"/>
            <person name="Wu L."/>
            <person name="Ma J."/>
        </authorList>
    </citation>
    <scope>NUCLEOTIDE SEQUENCE [LARGE SCALE GENOMIC DNA]</scope>
    <source>
        <strain evidence="7 8">JCM 10303</strain>
    </source>
</reference>
<dbReference type="InterPro" id="IPR000873">
    <property type="entry name" value="AMP-dep_synth/lig_dom"/>
</dbReference>
<evidence type="ECO:0000313" key="7">
    <source>
        <dbReference type="EMBL" id="GAA0522265.1"/>
    </source>
</evidence>
<dbReference type="PANTHER" id="PTHR43859">
    <property type="entry name" value="ACYL-ACTIVATING ENZYME"/>
    <property type="match status" value="1"/>
</dbReference>
<accession>A0ABN1CMV8</accession>
<evidence type="ECO:0000256" key="2">
    <source>
        <dbReference type="ARBA" id="ARBA00022598"/>
    </source>
</evidence>
<feature type="domain" description="AMP-dependent synthetase/ligase" evidence="5">
    <location>
        <begin position="33"/>
        <end position="383"/>
    </location>
</feature>
<dbReference type="SUPFAM" id="SSF56801">
    <property type="entry name" value="Acetyl-CoA synthetase-like"/>
    <property type="match status" value="1"/>
</dbReference>
<dbReference type="Gene3D" id="3.40.50.12780">
    <property type="entry name" value="N-terminal domain of ligase-like"/>
    <property type="match status" value="1"/>
</dbReference>
<keyword evidence="4" id="KW-0443">Lipid metabolism</keyword>
<evidence type="ECO:0000256" key="4">
    <source>
        <dbReference type="ARBA" id="ARBA00023098"/>
    </source>
</evidence>
<evidence type="ECO:0000256" key="3">
    <source>
        <dbReference type="ARBA" id="ARBA00022832"/>
    </source>
</evidence>
<protein>
    <submittedName>
        <fullName evidence="7">AMP-binding protein</fullName>
    </submittedName>
</protein>
<dbReference type="Pfam" id="PF00501">
    <property type="entry name" value="AMP-binding"/>
    <property type="match status" value="1"/>
</dbReference>
<comment type="caution">
    <text evidence="7">The sequence shown here is derived from an EMBL/GenBank/DDBJ whole genome shotgun (WGS) entry which is preliminary data.</text>
</comment>
<proteinExistence type="inferred from homology"/>
<dbReference type="PANTHER" id="PTHR43859:SF4">
    <property type="entry name" value="BUTANOATE--COA LIGASE AAE1-RELATED"/>
    <property type="match status" value="1"/>
</dbReference>
<dbReference type="Gene3D" id="3.30.300.30">
    <property type="match status" value="1"/>
</dbReference>
<dbReference type="Pfam" id="PF13193">
    <property type="entry name" value="AMP-binding_C"/>
    <property type="match status" value="1"/>
</dbReference>
<feature type="domain" description="AMP-binding enzyme C-terminal" evidence="6">
    <location>
        <begin position="432"/>
        <end position="506"/>
    </location>
</feature>
<evidence type="ECO:0000259" key="6">
    <source>
        <dbReference type="Pfam" id="PF13193"/>
    </source>
</evidence>